<proteinExistence type="predicted"/>
<keyword evidence="8" id="KW-1185">Reference proteome</keyword>
<keyword evidence="5" id="KW-0175">Coiled coil</keyword>
<evidence type="ECO:0000313" key="7">
    <source>
        <dbReference type="EMBL" id="CAG2203452.1"/>
    </source>
</evidence>
<dbReference type="PANTHER" id="PTHR12268:SF14">
    <property type="entry name" value="DYSTROPHIN-1"/>
    <property type="match status" value="1"/>
</dbReference>
<accession>A0A8S3R9K9</accession>
<dbReference type="PANTHER" id="PTHR12268">
    <property type="entry name" value="E3 UBIQUITIN-PROTEIN LIGASE KCMF1"/>
    <property type="match status" value="1"/>
</dbReference>
<feature type="region of interest" description="Disordered" evidence="6">
    <location>
        <begin position="1"/>
        <end position="28"/>
    </location>
</feature>
<feature type="compositionally biased region" description="Basic and acidic residues" evidence="6">
    <location>
        <begin position="10"/>
        <end position="27"/>
    </location>
</feature>
<dbReference type="AlphaFoldDB" id="A0A8S3R9K9"/>
<dbReference type="EMBL" id="CAJPWZ010000919">
    <property type="protein sequence ID" value="CAG2203452.1"/>
    <property type="molecule type" value="Genomic_DNA"/>
</dbReference>
<sequence length="995" mass="113657">MNIRQGDNNRSGHEKGDNNVSGHEKGDFSSLMVGNETVEMKSVENETQCTLNANELGNKTVKMKCSSTEIERQEIPYTFEVLAEICKELEEETLPAVPENSDHLKKLEISGVKQCIANVNENSHKYVTAEKQATKSWKFSIYKNNTVENKSLNNAKLSSVRYSTKGKITDLDPCPDIVISRKYRKFEHLEEDLPDLCVCPHQDKYAFSVKEFEKEAEAYRQRTHQLPPIREEHDNDVIDDEIESLEAKYRDISRECSKHLEKLSSIMKQKKAFDELSDKLSGVYPQIEKKVAQIDEQEVGKMPDRDTQDLAMLKDLKADLIGQERKLKELSQTGEKLVKGLEGINMQSKADTVRNTMDECREKHDSLQRDIALKEEVFDSAVSQQHDVMNRLDELTEWLSETEQFLNEGRAISLDKDKLLQHLKEQQLMNAEIDSNKALLERLSEAPDTSMTEDAETAIFDLSERVTDVERKAELATKGLEEIASRMSDLDSGVSQMEGWLTESIDLLKNKSRGSNQKAIKAKVDVLYNEKREREIDMENIRGAAKSIMDDDRVCDEFAVKESLGEVESKWHELTEHLVQQVSLEALTEIEGMLKYLDKAENDINTAEAISIDPEILTVQLKDHHQSHHQKSLDQIKKQYENIKGSQQKVDDHKPFIDDLNTTGLELMELCGDSDAGEIQTKLLSHNDRYAKLKSLSRQKAKDMIDAKSNMTQEVGEMLDNLLDDLSQINRNLTTANPIPANPDKLRDDQQENKLLLEDLERYRPMIVKAEDDAKKMLMTGMEDDAEGVQRTTKRIGNKINSSPLTGRVQTVRGPVEWYGREPGLVEVRKQLEDLHNLADDVHDITREREEDLKTALGHTDKFQELVDSINSWLPLSEHKLANMKPVSTNPETLCKQMEEIKVKGDKKKEKMSSNFVKFLQISSPSTGQAELQHFEMNQELGALKEMSPVAAEVLHKLVEDINTKWKEVLKGISERENRINQMQMKLLSFIVRHG</sequence>
<keyword evidence="4" id="KW-0206">Cytoskeleton</keyword>
<dbReference type="Gene3D" id="1.20.58.60">
    <property type="match status" value="5"/>
</dbReference>
<dbReference type="Proteomes" id="UP000683360">
    <property type="component" value="Unassembled WGS sequence"/>
</dbReference>
<comment type="subcellular location">
    <subcellularLocation>
        <location evidence="1">Cytoplasm</location>
    </subcellularLocation>
</comment>
<dbReference type="GO" id="GO:0005886">
    <property type="term" value="C:plasma membrane"/>
    <property type="evidence" value="ECO:0007669"/>
    <property type="project" value="TreeGrafter"/>
</dbReference>
<evidence type="ECO:0000256" key="4">
    <source>
        <dbReference type="ARBA" id="ARBA00023212"/>
    </source>
</evidence>
<dbReference type="OrthoDB" id="2250192at2759"/>
<evidence type="ECO:0000256" key="2">
    <source>
        <dbReference type="ARBA" id="ARBA00022490"/>
    </source>
</evidence>
<evidence type="ECO:0000256" key="6">
    <source>
        <dbReference type="SAM" id="MobiDB-lite"/>
    </source>
</evidence>
<keyword evidence="2" id="KW-0963">Cytoplasm</keyword>
<name>A0A8S3R9K9_MYTED</name>
<evidence type="ECO:0000313" key="8">
    <source>
        <dbReference type="Proteomes" id="UP000683360"/>
    </source>
</evidence>
<reference evidence="7" key="1">
    <citation type="submission" date="2021-03" db="EMBL/GenBank/DDBJ databases">
        <authorList>
            <person name="Bekaert M."/>
        </authorList>
    </citation>
    <scope>NUCLEOTIDE SEQUENCE</scope>
</reference>
<evidence type="ECO:0000256" key="1">
    <source>
        <dbReference type="ARBA" id="ARBA00004496"/>
    </source>
</evidence>
<dbReference type="InterPro" id="IPR050774">
    <property type="entry name" value="KCMF1/Dystrophin"/>
</dbReference>
<feature type="coiled-coil region" evidence="5">
    <location>
        <begin position="235"/>
        <end position="262"/>
    </location>
</feature>
<keyword evidence="3" id="KW-0106">Calcium</keyword>
<evidence type="ECO:0000256" key="3">
    <source>
        <dbReference type="ARBA" id="ARBA00022837"/>
    </source>
</evidence>
<comment type="caution">
    <text evidence="7">The sequence shown here is derived from an EMBL/GenBank/DDBJ whole genome shotgun (WGS) entry which is preliminary data.</text>
</comment>
<gene>
    <name evidence="7" type="ORF">MEDL_17971</name>
</gene>
<feature type="coiled-coil region" evidence="5">
    <location>
        <begin position="313"/>
        <end position="377"/>
    </location>
</feature>
<evidence type="ECO:0000256" key="5">
    <source>
        <dbReference type="SAM" id="Coils"/>
    </source>
</evidence>
<organism evidence="7 8">
    <name type="scientific">Mytilus edulis</name>
    <name type="common">Blue mussel</name>
    <dbReference type="NCBI Taxonomy" id="6550"/>
    <lineage>
        <taxon>Eukaryota</taxon>
        <taxon>Metazoa</taxon>
        <taxon>Spiralia</taxon>
        <taxon>Lophotrochozoa</taxon>
        <taxon>Mollusca</taxon>
        <taxon>Bivalvia</taxon>
        <taxon>Autobranchia</taxon>
        <taxon>Pteriomorphia</taxon>
        <taxon>Mytilida</taxon>
        <taxon>Mytiloidea</taxon>
        <taxon>Mytilidae</taxon>
        <taxon>Mytilinae</taxon>
        <taxon>Mytilus</taxon>
    </lineage>
</organism>
<protein>
    <submittedName>
        <fullName evidence="7">DST</fullName>
    </submittedName>
</protein>
<dbReference type="SUPFAM" id="SSF46966">
    <property type="entry name" value="Spectrin repeat"/>
    <property type="match status" value="5"/>
</dbReference>